<dbReference type="AlphaFoldDB" id="A0A849V7P7"/>
<dbReference type="Gene3D" id="2.30.180.10">
    <property type="entry name" value="FAS1 domain"/>
    <property type="match status" value="5"/>
</dbReference>
<feature type="chain" id="PRO_5032722737" evidence="1">
    <location>
        <begin position="19"/>
        <end position="730"/>
    </location>
</feature>
<organism evidence="3 4">
    <name type="scientific">Pseudoalteromonas caenipelagi</name>
    <dbReference type="NCBI Taxonomy" id="2726988"/>
    <lineage>
        <taxon>Bacteria</taxon>
        <taxon>Pseudomonadati</taxon>
        <taxon>Pseudomonadota</taxon>
        <taxon>Gammaproteobacteria</taxon>
        <taxon>Alteromonadales</taxon>
        <taxon>Pseudoalteromonadaceae</taxon>
        <taxon>Pseudoalteromonas</taxon>
    </lineage>
</organism>
<dbReference type="SMART" id="SM00554">
    <property type="entry name" value="FAS1"/>
    <property type="match status" value="4"/>
</dbReference>
<dbReference type="PANTHER" id="PTHR10900:SF77">
    <property type="entry name" value="FI19380P1"/>
    <property type="match status" value="1"/>
</dbReference>
<gene>
    <name evidence="3" type="ORF">HG263_01590</name>
</gene>
<keyword evidence="1" id="KW-0732">Signal</keyword>
<protein>
    <submittedName>
        <fullName evidence="3">Adhesin</fullName>
    </submittedName>
</protein>
<dbReference type="PROSITE" id="PS51257">
    <property type="entry name" value="PROKAR_LIPOPROTEIN"/>
    <property type="match status" value="1"/>
</dbReference>
<feature type="domain" description="FAS1" evidence="2">
    <location>
        <begin position="38"/>
        <end position="171"/>
    </location>
</feature>
<feature type="domain" description="FAS1" evidence="2">
    <location>
        <begin position="473"/>
        <end position="726"/>
    </location>
</feature>
<dbReference type="PANTHER" id="PTHR10900">
    <property type="entry name" value="PERIOSTIN-RELATED"/>
    <property type="match status" value="1"/>
</dbReference>
<evidence type="ECO:0000313" key="4">
    <source>
        <dbReference type="Proteomes" id="UP000586305"/>
    </source>
</evidence>
<keyword evidence="4" id="KW-1185">Reference proteome</keyword>
<dbReference type="Pfam" id="PF02469">
    <property type="entry name" value="Fasciclin"/>
    <property type="match status" value="4"/>
</dbReference>
<feature type="domain" description="FAS1" evidence="2">
    <location>
        <begin position="326"/>
        <end position="463"/>
    </location>
</feature>
<dbReference type="FunFam" id="2.30.180.10:FF:000032">
    <property type="entry name" value="Fasciclin domain-containing protein, putative"/>
    <property type="match status" value="2"/>
</dbReference>
<dbReference type="FunFam" id="2.30.180.10:FF:000014">
    <property type="entry name" value="Stabilin 1"/>
    <property type="match status" value="1"/>
</dbReference>
<name>A0A849V7P7_9GAMM</name>
<dbReference type="Proteomes" id="UP000586305">
    <property type="component" value="Unassembled WGS sequence"/>
</dbReference>
<comment type="caution">
    <text evidence="3">The sequence shown here is derived from an EMBL/GenBank/DDBJ whole genome shotgun (WGS) entry which is preliminary data.</text>
</comment>
<dbReference type="InterPro" id="IPR050904">
    <property type="entry name" value="Adhesion/Biosynth-related"/>
</dbReference>
<dbReference type="GO" id="GO:0005615">
    <property type="term" value="C:extracellular space"/>
    <property type="evidence" value="ECO:0007669"/>
    <property type="project" value="TreeGrafter"/>
</dbReference>
<dbReference type="PROSITE" id="PS50213">
    <property type="entry name" value="FAS1"/>
    <property type="match status" value="4"/>
</dbReference>
<evidence type="ECO:0000259" key="2">
    <source>
        <dbReference type="PROSITE" id="PS50213"/>
    </source>
</evidence>
<feature type="signal peptide" evidence="1">
    <location>
        <begin position="1"/>
        <end position="18"/>
    </location>
</feature>
<evidence type="ECO:0000313" key="3">
    <source>
        <dbReference type="EMBL" id="NOU49246.1"/>
    </source>
</evidence>
<evidence type="ECO:0000256" key="1">
    <source>
        <dbReference type="SAM" id="SignalP"/>
    </source>
</evidence>
<reference evidence="3 4" key="1">
    <citation type="submission" date="2020-04" db="EMBL/GenBank/DDBJ databases">
        <title>Pseudoalteromonas caenipelagi sp. nov., isolated from a tidal flat.</title>
        <authorList>
            <person name="Park S."/>
            <person name="Yoon J.-H."/>
        </authorList>
    </citation>
    <scope>NUCLEOTIDE SEQUENCE [LARGE SCALE GENOMIC DNA]</scope>
    <source>
        <strain evidence="3 4">JBTF-M23</strain>
    </source>
</reference>
<dbReference type="RefSeq" id="WP_171624336.1">
    <property type="nucleotide sequence ID" value="NZ_JABBPG010000001.1"/>
</dbReference>
<sequence length="730" mass="75521">MKALIQFSLLLASGLFLFGCNDNDDHTVKTSPEPVVTATTIVDAAKGAGNFTTLVAALEATGLDATLADTTSKFTVFAPTDDAFELLGQETINGLLQDTDTLSDILAYHVISGEVDAQSALGLTGSTVATVNGAKVALSLDGDSLLINTSTVITTDIKTDNGIIHVIDAVLMPPTSADQAATNIVETAKAAGSFSTLIKALEVTNLDSVLSDGSGKFTVFAPTDAAFAALGQKTINTLLANPDTLAQILKQHVIVGEVDSVSAMSLNGKSAQTVLGNELAISINDQTDSLAFAGVNVLSTDIKTSNGIIHVIDAVVVADVSLPQSFGTIADVANDAGSFNTLIAALSATGLDTLVADPTKTFTVFAPTDEAFAALGQDTIAALLNDTDKLKDILLYHVVADAKVLQDSAVTIASSDDNMVNMANGEKAALSYTDMTLFVNDAVVTTANVNADNGVIHVLNKVIMPPSEQQASSKTIAQTAVETPELSTLVSALQGANLVDTFNDISKTFTVFAPTNNAFKKIPSDTLSALLADQAALSDVLTKHVVADASIDSVGAFSANGKQVTTLAGKALSVNVVDFSSTTNTNTDAVAYSSQAQRLVTGNGSATSGMTVYVFDNDLENNGSTCVDACAQTWMPIIASEDNIKNIPGLSLITRSDSTTQVAYLGRPLYTYSGDSVVGDTKGQGVNNLWWQVSLPTTSLQIAGSNVTVTNIKASNGVVHLIDTVITEAK</sequence>
<dbReference type="SUPFAM" id="SSF82153">
    <property type="entry name" value="FAS1 domain"/>
    <property type="match status" value="4"/>
</dbReference>
<accession>A0A849V7P7</accession>
<dbReference type="InterPro" id="IPR005297">
    <property type="entry name" value="Lipoprotein_repeat"/>
</dbReference>
<proteinExistence type="predicted"/>
<feature type="domain" description="FAS1" evidence="2">
    <location>
        <begin position="181"/>
        <end position="316"/>
    </location>
</feature>
<dbReference type="EMBL" id="JABBPG010000001">
    <property type="protein sequence ID" value="NOU49246.1"/>
    <property type="molecule type" value="Genomic_DNA"/>
</dbReference>
<dbReference type="Pfam" id="PF03640">
    <property type="entry name" value="Lipoprotein_15"/>
    <property type="match status" value="1"/>
</dbReference>
<dbReference type="InterPro" id="IPR036378">
    <property type="entry name" value="FAS1_dom_sf"/>
</dbReference>
<dbReference type="InterPro" id="IPR000782">
    <property type="entry name" value="FAS1_domain"/>
</dbReference>